<accession>A0A8T9ZW24</accession>
<comment type="subcellular location">
    <subcellularLocation>
        <location evidence="1">Membrane</location>
    </subcellularLocation>
    <subcellularLocation>
        <location evidence="9">Mitochondrion membrane</location>
        <topology evidence="9">Multi-pass membrane protein</topology>
    </subcellularLocation>
</comment>
<dbReference type="Gene3D" id="1.20.58.1610">
    <property type="entry name" value="NADH:ubiquinone/plastoquinone oxidoreductase, chain 3"/>
    <property type="match status" value="1"/>
</dbReference>
<evidence type="ECO:0000256" key="7">
    <source>
        <dbReference type="ARBA" id="ARBA00023136"/>
    </source>
</evidence>
<evidence type="ECO:0000313" key="10">
    <source>
        <dbReference type="EMBL" id="UPL65214.1"/>
    </source>
</evidence>
<organism evidence="10">
    <name type="scientific">Megaris sp</name>
    <dbReference type="NCBI Taxonomy" id="2931300"/>
    <lineage>
        <taxon>Eukaryota</taxon>
        <taxon>Metazoa</taxon>
        <taxon>Ecdysozoa</taxon>
        <taxon>Arthropoda</taxon>
        <taxon>Hexapoda</taxon>
        <taxon>Insecta</taxon>
        <taxon>Pterygota</taxon>
        <taxon>Neoptera</taxon>
        <taxon>Paraneoptera</taxon>
        <taxon>Hemiptera</taxon>
        <taxon>Heteroptera</taxon>
        <taxon>Panheteroptera</taxon>
        <taxon>Pentatomomorpha</taxon>
        <taxon>Pentatomoidea</taxon>
        <taxon>Megarididae</taxon>
        <taxon>Megaris</taxon>
    </lineage>
</organism>
<feature type="transmembrane region" description="Helical" evidence="9">
    <location>
        <begin position="87"/>
        <end position="106"/>
    </location>
</feature>
<dbReference type="GO" id="GO:0008137">
    <property type="term" value="F:NADH dehydrogenase (ubiquinone) activity"/>
    <property type="evidence" value="ECO:0007669"/>
    <property type="project" value="UniProtKB-UniRule"/>
</dbReference>
<keyword evidence="4 9" id="KW-0813">Transport</keyword>
<dbReference type="PANTHER" id="PTHR11058">
    <property type="entry name" value="NADH-UBIQUINONE OXIDOREDUCTASE CHAIN 3"/>
    <property type="match status" value="1"/>
</dbReference>
<protein>
    <recommendedName>
        <fullName evidence="3 9">NADH-ubiquinone oxidoreductase chain 3</fullName>
        <ecNumber evidence="9">7.1.1.2</ecNumber>
    </recommendedName>
</protein>
<dbReference type="PANTHER" id="PTHR11058:SF9">
    <property type="entry name" value="NADH-UBIQUINONE OXIDOREDUCTASE CHAIN 3"/>
    <property type="match status" value="1"/>
</dbReference>
<feature type="transmembrane region" description="Helical" evidence="9">
    <location>
        <begin position="6"/>
        <end position="26"/>
    </location>
</feature>
<evidence type="ECO:0000256" key="6">
    <source>
        <dbReference type="ARBA" id="ARBA00022989"/>
    </source>
</evidence>
<keyword evidence="9" id="KW-0679">Respiratory chain</keyword>
<proteinExistence type="inferred from homology"/>
<keyword evidence="6 9" id="KW-1133">Transmembrane helix</keyword>
<keyword evidence="9" id="KW-1278">Translocase</keyword>
<evidence type="ECO:0000256" key="8">
    <source>
        <dbReference type="ARBA" id="ARBA00049551"/>
    </source>
</evidence>
<comment type="similarity">
    <text evidence="2 9">Belongs to the complex I subunit 3 family.</text>
</comment>
<evidence type="ECO:0000256" key="4">
    <source>
        <dbReference type="ARBA" id="ARBA00022448"/>
    </source>
</evidence>
<dbReference type="EC" id="7.1.1.2" evidence="9"/>
<dbReference type="GO" id="GO:0031966">
    <property type="term" value="C:mitochondrial membrane"/>
    <property type="evidence" value="ECO:0007669"/>
    <property type="project" value="UniProtKB-SubCell"/>
</dbReference>
<evidence type="ECO:0000256" key="1">
    <source>
        <dbReference type="ARBA" id="ARBA00004370"/>
    </source>
</evidence>
<evidence type="ECO:0000256" key="2">
    <source>
        <dbReference type="ARBA" id="ARBA00008472"/>
    </source>
</evidence>
<evidence type="ECO:0000256" key="9">
    <source>
        <dbReference type="RuleBase" id="RU003640"/>
    </source>
</evidence>
<dbReference type="EMBL" id="MW619639">
    <property type="protein sequence ID" value="UPL65214.1"/>
    <property type="molecule type" value="Genomic_DNA"/>
</dbReference>
<keyword evidence="9" id="KW-0520">NAD</keyword>
<dbReference type="GO" id="GO:0030964">
    <property type="term" value="C:NADH dehydrogenase complex"/>
    <property type="evidence" value="ECO:0007669"/>
    <property type="project" value="TreeGrafter"/>
</dbReference>
<keyword evidence="9" id="KW-0830">Ubiquinone</keyword>
<reference evidence="10" key="1">
    <citation type="journal article" date="2022" name="Cladistics">
        <title>Diversification of the phytophagous lineages of true bugs (Insecta: Hemiptera: Heteroptera) shortly after that of the flowering plants.</title>
        <authorList>
            <person name="Ye F."/>
            <person name="Kment P."/>
            <person name="Redei D."/>
            <person name="Luo J.Y."/>
            <person name="Wang Y.H."/>
            <person name="Kuechler S.M."/>
            <person name="Zhang W.W."/>
            <person name="Chen P.P."/>
            <person name="Wu H.Y."/>
            <person name="Wu Y.Z."/>
            <person name="Sun X.Y."/>
            <person name="Ding L."/>
            <person name="Wang Y.R."/>
            <person name="Xie Q."/>
        </authorList>
    </citation>
    <scope>NUCLEOTIDE SEQUENCE</scope>
</reference>
<comment type="function">
    <text evidence="9">Core subunit of the mitochondrial membrane respiratory chain NADH dehydrogenase (Complex I) which catalyzes electron transfer from NADH through the respiratory chain, using ubiquinone as an electron acceptor. Essential for the catalytic activity of complex I.</text>
</comment>
<keyword evidence="5 9" id="KW-0812">Transmembrane</keyword>
<keyword evidence="9 10" id="KW-0496">Mitochondrion</keyword>
<evidence type="ECO:0000256" key="3">
    <source>
        <dbReference type="ARBA" id="ARBA00021007"/>
    </source>
</evidence>
<comment type="catalytic activity">
    <reaction evidence="8 9">
        <text>a ubiquinone + NADH + 5 H(+)(in) = a ubiquinol + NAD(+) + 4 H(+)(out)</text>
        <dbReference type="Rhea" id="RHEA:29091"/>
        <dbReference type="Rhea" id="RHEA-COMP:9565"/>
        <dbReference type="Rhea" id="RHEA-COMP:9566"/>
        <dbReference type="ChEBI" id="CHEBI:15378"/>
        <dbReference type="ChEBI" id="CHEBI:16389"/>
        <dbReference type="ChEBI" id="CHEBI:17976"/>
        <dbReference type="ChEBI" id="CHEBI:57540"/>
        <dbReference type="ChEBI" id="CHEBI:57945"/>
        <dbReference type="EC" id="7.1.1.2"/>
    </reaction>
</comment>
<evidence type="ECO:0000256" key="5">
    <source>
        <dbReference type="ARBA" id="ARBA00022692"/>
    </source>
</evidence>
<sequence length="116" mass="13464">MYKMIISVLMMSLIISMIYLLCSIISKKTMKMLEKMSSFECGFNSMSSSRLPFSIQFFLITVLFLIFDVEIVILLPIILSIKSMYSMTWLMTTNFIIIIITAGILHEWKNGALKWK</sequence>
<dbReference type="AlphaFoldDB" id="A0A8T9ZW24"/>
<keyword evidence="7 9" id="KW-0472">Membrane</keyword>
<geneLocation type="mitochondrion" evidence="10"/>
<name>A0A8T9ZW24_9HEMI</name>
<feature type="transmembrane region" description="Helical" evidence="9">
    <location>
        <begin position="57"/>
        <end position="81"/>
    </location>
</feature>
<dbReference type="InterPro" id="IPR038430">
    <property type="entry name" value="NDAH_ubi_oxred_su3_sf"/>
</dbReference>
<dbReference type="Pfam" id="PF00507">
    <property type="entry name" value="Oxidored_q4"/>
    <property type="match status" value="1"/>
</dbReference>
<keyword evidence="9" id="KW-0249">Electron transport</keyword>
<dbReference type="InterPro" id="IPR000440">
    <property type="entry name" value="NADH_UbQ/plastoQ_OxRdtase_su3"/>
</dbReference>